<dbReference type="AlphaFoldDB" id="A0A3L6NUT8"/>
<accession>A0A3L6NUT8</accession>
<dbReference type="EMBL" id="MRCU01000003">
    <property type="protein sequence ID" value="RKK22874.1"/>
    <property type="molecule type" value="Genomic_DNA"/>
</dbReference>
<name>A0A3L6NUT8_FUSOX</name>
<proteinExistence type="predicted"/>
<dbReference type="Proteomes" id="UP000270866">
    <property type="component" value="Chromosome 5"/>
</dbReference>
<organism evidence="1 2">
    <name type="scientific">Fusarium oxysporum f. sp. cepae</name>
    <dbReference type="NCBI Taxonomy" id="396571"/>
    <lineage>
        <taxon>Eukaryota</taxon>
        <taxon>Fungi</taxon>
        <taxon>Dikarya</taxon>
        <taxon>Ascomycota</taxon>
        <taxon>Pezizomycotina</taxon>
        <taxon>Sordariomycetes</taxon>
        <taxon>Hypocreomycetidae</taxon>
        <taxon>Hypocreales</taxon>
        <taxon>Nectriaceae</taxon>
        <taxon>Fusarium</taxon>
        <taxon>Fusarium oxysporum species complex</taxon>
    </lineage>
</organism>
<evidence type="ECO:0000313" key="2">
    <source>
        <dbReference type="Proteomes" id="UP000270866"/>
    </source>
</evidence>
<protein>
    <submittedName>
        <fullName evidence="1">Uncharacterized protein</fullName>
    </submittedName>
</protein>
<reference evidence="1 2" key="1">
    <citation type="journal article" date="2018" name="Sci. Rep.">
        <title>Characterisation of pathogen-specific regions and novel effector candidates in Fusarium oxysporum f. sp. cepae.</title>
        <authorList>
            <person name="Armitage A.D."/>
            <person name="Taylor A."/>
            <person name="Sobczyk M.K."/>
            <person name="Baxter L."/>
            <person name="Greenfield B.P."/>
            <person name="Bates H.J."/>
            <person name="Wilson F."/>
            <person name="Jackson A.C."/>
            <person name="Ott S."/>
            <person name="Harrison R.J."/>
            <person name="Clarkson J.P."/>
        </authorList>
    </citation>
    <scope>NUCLEOTIDE SEQUENCE [LARGE SCALE GENOMIC DNA]</scope>
    <source>
        <strain evidence="1 2">FoC_Fus2</strain>
    </source>
</reference>
<sequence>MYDSDVQFDLGGSGWSLWETWCGANQGLNRCQGDIAFTKKRDLPTKLEFQPSPLQLLQVDSLRKAPKT</sequence>
<gene>
    <name evidence="1" type="ORF">BFJ65_g5462</name>
</gene>
<comment type="caution">
    <text evidence="1">The sequence shown here is derived from an EMBL/GenBank/DDBJ whole genome shotgun (WGS) entry which is preliminary data.</text>
</comment>
<evidence type="ECO:0000313" key="1">
    <source>
        <dbReference type="EMBL" id="RKK22874.1"/>
    </source>
</evidence>